<dbReference type="KEGG" id="soe:110777326"/>
<dbReference type="PANTHER" id="PTHR33265:SF5">
    <property type="entry name" value="COTTON FIBER PROTEIN"/>
    <property type="match status" value="1"/>
</dbReference>
<evidence type="ECO:0000313" key="1">
    <source>
        <dbReference type="Proteomes" id="UP000813463"/>
    </source>
</evidence>
<sequence>MGKKKSSCEAAARRAWRRLRITLLWARQGGLLKCRLMAELRHMPKQLKGHYKKSNKDMIQYGERQLSFDETPTIHFRMHRPSSLRFMIPCITPEVKDFDYDFANDGCDDYDDVKYNGVCGARRSFLRGNNAEDCEEDDNGECEEAVVYGDSGIDDKADEFIAKFYEQMKLQRQISYQQRHNAIKAL</sequence>
<dbReference type="Pfam" id="PF05553">
    <property type="entry name" value="DUF761"/>
    <property type="match status" value="1"/>
</dbReference>
<organism evidence="1 2">
    <name type="scientific">Spinacia oleracea</name>
    <name type="common">Spinach</name>
    <dbReference type="NCBI Taxonomy" id="3562"/>
    <lineage>
        <taxon>Eukaryota</taxon>
        <taxon>Viridiplantae</taxon>
        <taxon>Streptophyta</taxon>
        <taxon>Embryophyta</taxon>
        <taxon>Tracheophyta</taxon>
        <taxon>Spermatophyta</taxon>
        <taxon>Magnoliopsida</taxon>
        <taxon>eudicotyledons</taxon>
        <taxon>Gunneridae</taxon>
        <taxon>Pentapetalae</taxon>
        <taxon>Caryophyllales</taxon>
        <taxon>Chenopodiaceae</taxon>
        <taxon>Chenopodioideae</taxon>
        <taxon>Anserineae</taxon>
        <taxon>Spinacia</taxon>
    </lineage>
</organism>
<dbReference type="GeneID" id="110777326"/>
<reference evidence="1" key="1">
    <citation type="journal article" date="2021" name="Nat. Commun.">
        <title>Genomic analyses provide insights into spinach domestication and the genetic basis of agronomic traits.</title>
        <authorList>
            <person name="Cai X."/>
            <person name="Sun X."/>
            <person name="Xu C."/>
            <person name="Sun H."/>
            <person name="Wang X."/>
            <person name="Ge C."/>
            <person name="Zhang Z."/>
            <person name="Wang Q."/>
            <person name="Fei Z."/>
            <person name="Jiao C."/>
            <person name="Wang Q."/>
        </authorList>
    </citation>
    <scope>NUCLEOTIDE SEQUENCE [LARGE SCALE GENOMIC DNA]</scope>
    <source>
        <strain evidence="1">cv. Varoflay</strain>
    </source>
</reference>
<dbReference type="OrthoDB" id="1929803at2759"/>
<protein>
    <recommendedName>
        <fullName evidence="3">Cotton fiber protein</fullName>
    </recommendedName>
</protein>
<dbReference type="InterPro" id="IPR008480">
    <property type="entry name" value="DUF761_pln"/>
</dbReference>
<name>A0A9R0HV98_SPIOL</name>
<accession>A0A9R0HV98</accession>
<dbReference type="RefSeq" id="XP_021837629.1">
    <property type="nucleotide sequence ID" value="XM_021981937.2"/>
</dbReference>
<reference evidence="2" key="2">
    <citation type="submission" date="2025-08" db="UniProtKB">
        <authorList>
            <consortium name="RefSeq"/>
        </authorList>
    </citation>
    <scope>IDENTIFICATION</scope>
    <source>
        <tissue evidence="2">Leaf</tissue>
    </source>
</reference>
<dbReference type="PANTHER" id="PTHR33265">
    <property type="entry name" value="AVR9/CF-9 RAPIDLY ELICITED PROTEIN-RELATED"/>
    <property type="match status" value="1"/>
</dbReference>
<keyword evidence="1" id="KW-1185">Reference proteome</keyword>
<proteinExistence type="predicted"/>
<evidence type="ECO:0000313" key="2">
    <source>
        <dbReference type="RefSeq" id="XP_021837629.1"/>
    </source>
</evidence>
<evidence type="ECO:0008006" key="3">
    <source>
        <dbReference type="Google" id="ProtNLM"/>
    </source>
</evidence>
<dbReference type="Proteomes" id="UP000813463">
    <property type="component" value="Chromosome 5"/>
</dbReference>
<dbReference type="AlphaFoldDB" id="A0A9R0HV98"/>
<gene>
    <name evidence="2" type="primary">LOC110777326</name>
</gene>